<gene>
    <name evidence="9" type="ORF">ABW02_14315</name>
</gene>
<keyword evidence="3 7" id="KW-0732">Signal</keyword>
<protein>
    <submittedName>
        <fullName evidence="9">Amino acid ABC transporter substrate-binding protein</fullName>
    </submittedName>
</protein>
<dbReference type="OrthoDB" id="115856at2"/>
<evidence type="ECO:0000256" key="5">
    <source>
        <dbReference type="ARBA" id="ARBA00023288"/>
    </source>
</evidence>
<accession>A0A0J1LA20</accession>
<dbReference type="GO" id="GO:0006865">
    <property type="term" value="P:amino acid transport"/>
    <property type="evidence" value="ECO:0007669"/>
    <property type="project" value="TreeGrafter"/>
</dbReference>
<keyword evidence="5" id="KW-0449">Lipoprotein</keyword>
<evidence type="ECO:0000256" key="1">
    <source>
        <dbReference type="ARBA" id="ARBA00010333"/>
    </source>
</evidence>
<dbReference type="PROSITE" id="PS51257">
    <property type="entry name" value="PROKAR_LIPOPROTEIN"/>
    <property type="match status" value="1"/>
</dbReference>
<keyword evidence="2" id="KW-0813">Transport</keyword>
<feature type="signal peptide" evidence="7">
    <location>
        <begin position="1"/>
        <end position="20"/>
    </location>
</feature>
<evidence type="ECO:0000256" key="3">
    <source>
        <dbReference type="ARBA" id="ARBA00022729"/>
    </source>
</evidence>
<feature type="region of interest" description="Disordered" evidence="6">
    <location>
        <begin position="24"/>
        <end position="43"/>
    </location>
</feature>
<dbReference type="CDD" id="cd13692">
    <property type="entry name" value="PBP2_BztA"/>
    <property type="match status" value="1"/>
</dbReference>
<dbReference type="RefSeq" id="WP_047942941.1">
    <property type="nucleotide sequence ID" value="NZ_CP053989.1"/>
</dbReference>
<dbReference type="Pfam" id="PF00497">
    <property type="entry name" value="SBP_bac_3"/>
    <property type="match status" value="1"/>
</dbReference>
<dbReference type="PANTHER" id="PTHR30085">
    <property type="entry name" value="AMINO ACID ABC TRANSPORTER PERMEASE"/>
    <property type="match status" value="1"/>
</dbReference>
<dbReference type="Proteomes" id="UP000036045">
    <property type="component" value="Unassembled WGS sequence"/>
</dbReference>
<dbReference type="EMBL" id="LDPH01000013">
    <property type="protein sequence ID" value="KLV25770.1"/>
    <property type="molecule type" value="Genomic_DNA"/>
</dbReference>
<evidence type="ECO:0000259" key="8">
    <source>
        <dbReference type="SMART" id="SM00062"/>
    </source>
</evidence>
<keyword evidence="10" id="KW-1185">Reference proteome</keyword>
<name>A0A0J1LA20_NIACI</name>
<feature type="chain" id="PRO_5038357472" evidence="7">
    <location>
        <begin position="21"/>
        <end position="357"/>
    </location>
</feature>
<dbReference type="Gene3D" id="3.40.190.10">
    <property type="entry name" value="Periplasmic binding protein-like II"/>
    <property type="match status" value="2"/>
</dbReference>
<dbReference type="GeneID" id="56348938"/>
<dbReference type="PATRIC" id="fig|1397.4.peg.1019"/>
<reference evidence="9 10" key="1">
    <citation type="submission" date="2015-05" db="EMBL/GenBank/DDBJ databases">
        <title>Whole genome sequence and identification of bacterial endophytes from Costus igneus.</title>
        <authorList>
            <person name="Lee Y.P."/>
            <person name="Gan H.M."/>
            <person name="Eng W."/>
            <person name="Wheatley M.S."/>
            <person name="Caraballo A."/>
            <person name="Polter S."/>
            <person name="Savka M.A."/>
            <person name="Hudson A.O."/>
        </authorList>
    </citation>
    <scope>NUCLEOTIDE SEQUENCE [LARGE SCALE GENOMIC DNA]</scope>
    <source>
        <strain evidence="9 10">RIT379</strain>
    </source>
</reference>
<dbReference type="AlphaFoldDB" id="A0A0J1LA20"/>
<evidence type="ECO:0000313" key="10">
    <source>
        <dbReference type="Proteomes" id="UP000036045"/>
    </source>
</evidence>
<dbReference type="SMART" id="SM00062">
    <property type="entry name" value="PBPb"/>
    <property type="match status" value="1"/>
</dbReference>
<sequence>MKKSLSLTFSILLVLVLALAGCSSKSGSDGESTNGAKTSSSKSLLETIKDRGTLKAGVNDALPGFGYIGSDGKNTGFDVDFARAIAAGVLGDPSKIEFRPLSATDRFTAVQSGEVDVLIRNTTWTTNRDAEVGLSFAPVTFYDGQGIMVPKDSGIKTLKDLEGKTIGVETGTTTELNLADQMKAAGVNYTAQTFDNADAVIAAYEQGSIDAWTTDKSGLVSRQSTLQDPDAHIILEETLSKEPLAPAVKDGDEKWADAVSWIVYATIQAEEFGITSKNVDDFLTSENPEIKRLLGVEGNLGEQLGLANDFAYQVIKQVGNYGEIYERNLGPDTVFKLERAQNALYTDGGLLYSIPFR</sequence>
<evidence type="ECO:0000256" key="2">
    <source>
        <dbReference type="ARBA" id="ARBA00022448"/>
    </source>
</evidence>
<evidence type="ECO:0000256" key="6">
    <source>
        <dbReference type="SAM" id="MobiDB-lite"/>
    </source>
</evidence>
<comment type="similarity">
    <text evidence="1">Belongs to the bacterial solute-binding protein 3 family.</text>
</comment>
<dbReference type="InterPro" id="IPR051455">
    <property type="entry name" value="Bact_solute-bind_prot3"/>
</dbReference>
<evidence type="ECO:0000313" key="9">
    <source>
        <dbReference type="EMBL" id="KLV25770.1"/>
    </source>
</evidence>
<dbReference type="SUPFAM" id="SSF53850">
    <property type="entry name" value="Periplasmic binding protein-like II"/>
    <property type="match status" value="1"/>
</dbReference>
<keyword evidence="4" id="KW-0564">Palmitate</keyword>
<evidence type="ECO:0000256" key="7">
    <source>
        <dbReference type="SAM" id="SignalP"/>
    </source>
</evidence>
<evidence type="ECO:0000256" key="4">
    <source>
        <dbReference type="ARBA" id="ARBA00023139"/>
    </source>
</evidence>
<proteinExistence type="inferred from homology"/>
<organism evidence="9 10">
    <name type="scientific">Niallia circulans</name>
    <name type="common">Bacillus circulans</name>
    <dbReference type="NCBI Taxonomy" id="1397"/>
    <lineage>
        <taxon>Bacteria</taxon>
        <taxon>Bacillati</taxon>
        <taxon>Bacillota</taxon>
        <taxon>Bacilli</taxon>
        <taxon>Bacillales</taxon>
        <taxon>Bacillaceae</taxon>
        <taxon>Niallia</taxon>
    </lineage>
</organism>
<dbReference type="PANTHER" id="PTHR30085:SF7">
    <property type="entry name" value="AMINO-ACID ABC TRANSPORTER-BINDING PROTEIN YHDW-RELATED"/>
    <property type="match status" value="1"/>
</dbReference>
<feature type="domain" description="Solute-binding protein family 3/N-terminal" evidence="8">
    <location>
        <begin position="53"/>
        <end position="281"/>
    </location>
</feature>
<comment type="caution">
    <text evidence="9">The sequence shown here is derived from an EMBL/GenBank/DDBJ whole genome shotgun (WGS) entry which is preliminary data.</text>
</comment>
<dbReference type="InterPro" id="IPR001638">
    <property type="entry name" value="Solute-binding_3/MltF_N"/>
</dbReference>